<feature type="transmembrane region" description="Helical" evidence="8">
    <location>
        <begin position="168"/>
        <end position="195"/>
    </location>
</feature>
<evidence type="ECO:0000313" key="9">
    <source>
        <dbReference type="EMBL" id="QJP90288.1"/>
    </source>
</evidence>
<evidence type="ECO:0000256" key="2">
    <source>
        <dbReference type="ARBA" id="ARBA00006433"/>
    </source>
</evidence>
<dbReference type="GO" id="GO:0015105">
    <property type="term" value="F:arsenite transmembrane transporter activity"/>
    <property type="evidence" value="ECO:0007669"/>
    <property type="project" value="InterPro"/>
</dbReference>
<feature type="transmembrane region" description="Helical" evidence="8">
    <location>
        <begin position="419"/>
        <end position="441"/>
    </location>
</feature>
<dbReference type="RefSeq" id="WP_010886626.1">
    <property type="nucleotide sequence ID" value="NC_000964.3"/>
</dbReference>
<keyword evidence="7 8" id="KW-0472">Membrane</keyword>
<dbReference type="PRINTS" id="PR00758">
    <property type="entry name" value="ARSENICPUMP"/>
</dbReference>
<protein>
    <submittedName>
        <fullName evidence="9">Arsenic transporter</fullName>
    </submittedName>
</protein>
<dbReference type="Pfam" id="PF02040">
    <property type="entry name" value="ArsB"/>
    <property type="match status" value="1"/>
</dbReference>
<dbReference type="AlphaFoldDB" id="A0A6M3ZH22"/>
<dbReference type="OrthoDB" id="9774335at2"/>
<feature type="transmembrane region" description="Helical" evidence="8">
    <location>
        <begin position="52"/>
        <end position="75"/>
    </location>
</feature>
<feature type="transmembrane region" description="Helical" evidence="8">
    <location>
        <begin position="372"/>
        <end position="398"/>
    </location>
</feature>
<dbReference type="InterPro" id="IPR000802">
    <property type="entry name" value="Arsenical_pump_ArsB"/>
</dbReference>
<keyword evidence="6 8" id="KW-1133">Transmembrane helix</keyword>
<dbReference type="GO" id="GO:0005886">
    <property type="term" value="C:plasma membrane"/>
    <property type="evidence" value="ECO:0007669"/>
    <property type="project" value="UniProtKB-SubCell"/>
</dbReference>
<accession>A0A6M3ZH22</accession>
<keyword evidence="5" id="KW-0059">Arsenical resistance</keyword>
<dbReference type="KEGG" id="bsu:BSU36030"/>
<proteinExistence type="inferred from homology"/>
<feature type="transmembrane region" description="Helical" evidence="8">
    <location>
        <begin position="290"/>
        <end position="309"/>
    </location>
</feature>
<keyword evidence="4 8" id="KW-0812">Transmembrane</keyword>
<gene>
    <name evidence="9" type="ORF">HIR78_20710</name>
</gene>
<reference evidence="9" key="1">
    <citation type="submission" date="2020-04" db="EMBL/GenBank/DDBJ databases">
        <title>Phage recombination drives evolution of spore-forming Bacilli.</title>
        <authorList>
            <person name="Dragos A."/>
            <person name="Kovacs A.T."/>
        </authorList>
    </citation>
    <scope>NUCLEOTIDE SEQUENCE</scope>
    <source>
        <strain evidence="9">168</strain>
    </source>
</reference>
<evidence type="ECO:0000256" key="6">
    <source>
        <dbReference type="ARBA" id="ARBA00022989"/>
    </source>
</evidence>
<dbReference type="CDD" id="cd01118">
    <property type="entry name" value="ArsB_permease"/>
    <property type="match status" value="1"/>
</dbReference>
<evidence type="ECO:0000256" key="3">
    <source>
        <dbReference type="ARBA" id="ARBA00022475"/>
    </source>
</evidence>
<evidence type="ECO:0000256" key="1">
    <source>
        <dbReference type="ARBA" id="ARBA00004651"/>
    </source>
</evidence>
<evidence type="ECO:0000256" key="7">
    <source>
        <dbReference type="ARBA" id="ARBA00023136"/>
    </source>
</evidence>
<feature type="transmembrane region" description="Helical" evidence="8">
    <location>
        <begin position="87"/>
        <end position="105"/>
    </location>
</feature>
<comment type="similarity">
    <text evidence="2">Belongs to the ArsB family.</text>
</comment>
<dbReference type="GO" id="GO:0046685">
    <property type="term" value="P:response to arsenic-containing substance"/>
    <property type="evidence" value="ECO:0007669"/>
    <property type="project" value="UniProtKB-KW"/>
</dbReference>
<feature type="transmembrane region" description="Helical" evidence="8">
    <location>
        <begin position="235"/>
        <end position="252"/>
    </location>
</feature>
<feature type="transmembrane region" description="Helical" evidence="8">
    <location>
        <begin position="258"/>
        <end position="278"/>
    </location>
</feature>
<dbReference type="EMBL" id="CP052842">
    <property type="protein sequence ID" value="QJP90288.1"/>
    <property type="molecule type" value="Genomic_DNA"/>
</dbReference>
<dbReference type="PANTHER" id="PTHR43302">
    <property type="entry name" value="TRANSPORTER ARSB-RELATED"/>
    <property type="match status" value="1"/>
</dbReference>
<keyword evidence="3" id="KW-1003">Cell membrane</keyword>
<dbReference type="PANTHER" id="PTHR43302:SF6">
    <property type="entry name" value="ARSENICAL PUMP MEMBRANE PROTEIN-RELATED"/>
    <property type="match status" value="1"/>
</dbReference>
<sequence length="442" mass="49546">MLAFFVTMIFIFWRPKGLNEAIPATFGALMVLLCGSVSLADLGEIGTKVTGASVTILATMIMAIALESFGFFYWVAAKLLQQSKGSGIKLFWLTNLLCFLMTIFLNNDGSILITTPILLLVLKYLGLKKHQKAPYLLSGVLIATASSAPIGVSNIVNLISLKIIGMDLYLHTAMMFVPSMMGLIFMTCLLFMFFYKRLPKSLPDIPGHFQSLRHRRYHPLHSPSAPLPERNQTKIMLFVLAFVFLVRMSLFAASYTGISVPLVAVIGSFILLSWRWIYFKTSPRDLLYKSPWHIFIFAFTMYVLIYGLHNIGFTELLVSYFEPVVSGSLAHATFASGISTSVFSNLFNNHPALMISTFTLTEMTLNPSTTKIIYLANIIGSDIGSLLLPMGTLATLIWMHILKQHDESISWGEYIKTTIIIIPLTVLFTLTCLYFWISWLFL</sequence>
<dbReference type="SMR" id="A0A6M3ZH22"/>
<feature type="transmembrane region" description="Helical" evidence="8">
    <location>
        <begin position="21"/>
        <end position="40"/>
    </location>
</feature>
<comment type="subcellular location">
    <subcellularLocation>
        <location evidence="1">Cell membrane</location>
        <topology evidence="1">Multi-pass membrane protein</topology>
    </subcellularLocation>
</comment>
<organism evidence="9">
    <name type="scientific">Bacillus subtilis (strain 168)</name>
    <dbReference type="NCBI Taxonomy" id="224308"/>
    <lineage>
        <taxon>Bacteria</taxon>
        <taxon>Bacillati</taxon>
        <taxon>Bacillota</taxon>
        <taxon>Bacilli</taxon>
        <taxon>Bacillales</taxon>
        <taxon>Bacillaceae</taxon>
        <taxon>Bacillus</taxon>
    </lineage>
</organism>
<evidence type="ECO:0000256" key="5">
    <source>
        <dbReference type="ARBA" id="ARBA00022849"/>
    </source>
</evidence>
<evidence type="ECO:0000256" key="8">
    <source>
        <dbReference type="SAM" id="Phobius"/>
    </source>
</evidence>
<name>A0A6M3ZH22_BACSU</name>
<evidence type="ECO:0000256" key="4">
    <source>
        <dbReference type="ARBA" id="ARBA00022692"/>
    </source>
</evidence>
<feature type="transmembrane region" description="Helical" evidence="8">
    <location>
        <begin position="111"/>
        <end position="127"/>
    </location>
</feature>
<feature type="transmembrane region" description="Helical" evidence="8">
    <location>
        <begin position="134"/>
        <end position="156"/>
    </location>
</feature>